<dbReference type="Proteomes" id="UP000272464">
    <property type="component" value="Unassembled WGS sequence"/>
</dbReference>
<dbReference type="RefSeq" id="WP_127198541.1">
    <property type="nucleotide sequence ID" value="NZ_RZNX01000002.1"/>
</dbReference>
<dbReference type="AlphaFoldDB" id="A0A3S1B8Q1"/>
<gene>
    <name evidence="3" type="ORF">EJP77_07190</name>
</gene>
<evidence type="ECO:0000313" key="3">
    <source>
        <dbReference type="EMBL" id="RUT33426.1"/>
    </source>
</evidence>
<accession>A0A3S1B8Q1</accession>
<dbReference type="InterPro" id="IPR000073">
    <property type="entry name" value="AB_hydrolase_1"/>
</dbReference>
<keyword evidence="4" id="KW-1185">Reference proteome</keyword>
<keyword evidence="3" id="KW-0378">Hydrolase</keyword>
<dbReference type="Gene3D" id="3.40.50.1820">
    <property type="entry name" value="alpha/beta hydrolase"/>
    <property type="match status" value="1"/>
</dbReference>
<evidence type="ECO:0000256" key="1">
    <source>
        <dbReference type="ARBA" id="ARBA00008645"/>
    </source>
</evidence>
<dbReference type="SUPFAM" id="SSF53474">
    <property type="entry name" value="alpha/beta-Hydrolases"/>
    <property type="match status" value="1"/>
</dbReference>
<dbReference type="PRINTS" id="PR00111">
    <property type="entry name" value="ABHYDROLASE"/>
</dbReference>
<feature type="domain" description="AB hydrolase-1" evidence="2">
    <location>
        <begin position="21"/>
        <end position="251"/>
    </location>
</feature>
<dbReference type="GO" id="GO:0016787">
    <property type="term" value="F:hydrolase activity"/>
    <property type="evidence" value="ECO:0007669"/>
    <property type="project" value="UniProtKB-KW"/>
</dbReference>
<dbReference type="InterPro" id="IPR029058">
    <property type="entry name" value="AB_hydrolase_fold"/>
</dbReference>
<reference evidence="3 4" key="1">
    <citation type="submission" date="2018-12" db="EMBL/GenBank/DDBJ databases">
        <authorList>
            <person name="Sun L."/>
            <person name="Chen Z."/>
        </authorList>
    </citation>
    <scope>NUCLEOTIDE SEQUENCE [LARGE SCALE GENOMIC DNA]</scope>
    <source>
        <strain evidence="3 4">3-5-3</strain>
    </source>
</reference>
<proteinExistence type="inferred from homology"/>
<evidence type="ECO:0000259" key="2">
    <source>
        <dbReference type="Pfam" id="PF00561"/>
    </source>
</evidence>
<sequence length="281" mass="31166">MAEDTLVRNNVQIQGSGTTSMIFAHGFGCDQNMWRFVAPAFVEDYQTILFDHVGSGKSDASAYNPIRYGNLTGYALDLIEICESLGLRNTVFVGHSVGAMIGILASIQRPELFNQLVLIGPSPRYLNDLPEYIGGFERSDLEGLFDLMDKNYFGWAGYLAPVVMGNLERPELAAELEESFCKVNPDIARQFAEATFFADNREDLPKVTTPSLILQSTDDIIAPLEVGAYVYHHIPDSTLQIMEATGHCPHMSYPEETIRLIQEYLASRSSASTRPLEQGLV</sequence>
<protein>
    <submittedName>
        <fullName evidence="3">Alpha/beta hydrolase</fullName>
    </submittedName>
</protein>
<dbReference type="Pfam" id="PF00561">
    <property type="entry name" value="Abhydrolase_1"/>
    <property type="match status" value="1"/>
</dbReference>
<name>A0A3S1B8Q1_9BACL</name>
<dbReference type="OrthoDB" id="9780932at2"/>
<dbReference type="EMBL" id="RZNX01000002">
    <property type="protein sequence ID" value="RUT33426.1"/>
    <property type="molecule type" value="Genomic_DNA"/>
</dbReference>
<comment type="caution">
    <text evidence="3">The sequence shown here is derived from an EMBL/GenBank/DDBJ whole genome shotgun (WGS) entry which is preliminary data.</text>
</comment>
<evidence type="ECO:0000313" key="4">
    <source>
        <dbReference type="Proteomes" id="UP000272464"/>
    </source>
</evidence>
<dbReference type="PANTHER" id="PTHR43039">
    <property type="entry name" value="ESTERASE-RELATED"/>
    <property type="match status" value="1"/>
</dbReference>
<organism evidence="3 4">
    <name type="scientific">Paenibacillus zeisoli</name>
    <dbReference type="NCBI Taxonomy" id="2496267"/>
    <lineage>
        <taxon>Bacteria</taxon>
        <taxon>Bacillati</taxon>
        <taxon>Bacillota</taxon>
        <taxon>Bacilli</taxon>
        <taxon>Bacillales</taxon>
        <taxon>Paenibacillaceae</taxon>
        <taxon>Paenibacillus</taxon>
    </lineage>
</organism>
<comment type="similarity">
    <text evidence="1">Belongs to the AB hydrolase superfamily.</text>
</comment>